<dbReference type="InterPro" id="IPR003352">
    <property type="entry name" value="PTS_EIIC"/>
</dbReference>
<evidence type="ECO:0000256" key="1">
    <source>
        <dbReference type="ARBA" id="ARBA00004651"/>
    </source>
</evidence>
<keyword evidence="3 8" id="KW-1003">Cell membrane</keyword>
<dbReference type="OrthoDB" id="1550290at2"/>
<dbReference type="EMBL" id="CP019323">
    <property type="protein sequence ID" value="APX72984.1"/>
    <property type="molecule type" value="Genomic_DNA"/>
</dbReference>
<evidence type="ECO:0000256" key="3">
    <source>
        <dbReference type="ARBA" id="ARBA00022475"/>
    </source>
</evidence>
<feature type="transmembrane region" description="Helical" evidence="9">
    <location>
        <begin position="142"/>
        <end position="159"/>
    </location>
</feature>
<dbReference type="InterPro" id="IPR004501">
    <property type="entry name" value="PTS_EIIC_3"/>
</dbReference>
<feature type="transmembrane region" description="Helical" evidence="9">
    <location>
        <begin position="80"/>
        <end position="98"/>
    </location>
</feature>
<evidence type="ECO:0000256" key="5">
    <source>
        <dbReference type="ARBA" id="ARBA00022692"/>
    </source>
</evidence>
<dbReference type="STRING" id="1847728.BTM29_10665"/>
<feature type="transmembrane region" description="Helical" evidence="9">
    <location>
        <begin position="287"/>
        <end position="307"/>
    </location>
</feature>
<evidence type="ECO:0000256" key="6">
    <source>
        <dbReference type="ARBA" id="ARBA00022989"/>
    </source>
</evidence>
<feature type="transmembrane region" description="Helical" evidence="9">
    <location>
        <begin position="211"/>
        <end position="232"/>
    </location>
</feature>
<dbReference type="NCBIfam" id="TIGR00410">
    <property type="entry name" value="lacE"/>
    <property type="match status" value="1"/>
</dbReference>
<organism evidence="11 12">
    <name type="scientific">Companilactobacillus allii</name>
    <dbReference type="NCBI Taxonomy" id="1847728"/>
    <lineage>
        <taxon>Bacteria</taxon>
        <taxon>Bacillati</taxon>
        <taxon>Bacillota</taxon>
        <taxon>Bacilli</taxon>
        <taxon>Lactobacillales</taxon>
        <taxon>Lactobacillaceae</taxon>
        <taxon>Companilactobacillus</taxon>
    </lineage>
</organism>
<feature type="transmembrane region" description="Helical" evidence="9">
    <location>
        <begin position="180"/>
        <end position="199"/>
    </location>
</feature>
<evidence type="ECO:0000259" key="10">
    <source>
        <dbReference type="PROSITE" id="PS51105"/>
    </source>
</evidence>
<keyword evidence="2 8" id="KW-0813">Transport</keyword>
<comment type="subcellular location">
    <subcellularLocation>
        <location evidence="1">Cell membrane</location>
        <topology evidence="1">Multi-pass membrane protein</topology>
    </subcellularLocation>
</comment>
<dbReference type="NCBIfam" id="TIGR00359">
    <property type="entry name" value="cello_pts_IIC"/>
    <property type="match status" value="1"/>
</dbReference>
<feature type="transmembrane region" description="Helical" evidence="9">
    <location>
        <begin position="344"/>
        <end position="363"/>
    </location>
</feature>
<protein>
    <recommendedName>
        <fullName evidence="8">Permease IIC component</fullName>
    </recommendedName>
</protein>
<evidence type="ECO:0000256" key="4">
    <source>
        <dbReference type="ARBA" id="ARBA00022597"/>
    </source>
</evidence>
<dbReference type="GO" id="GO:0008982">
    <property type="term" value="F:protein-N(PI)-phosphohistidine-sugar phosphotransferase activity"/>
    <property type="evidence" value="ECO:0007669"/>
    <property type="project" value="UniProtKB-UniRule"/>
</dbReference>
<feature type="transmembrane region" description="Helical" evidence="9">
    <location>
        <begin position="105"/>
        <end position="122"/>
    </location>
</feature>
<evidence type="ECO:0000256" key="2">
    <source>
        <dbReference type="ARBA" id="ARBA00022448"/>
    </source>
</evidence>
<keyword evidence="6 9" id="KW-1133">Transmembrane helix</keyword>
<evidence type="ECO:0000313" key="12">
    <source>
        <dbReference type="Proteomes" id="UP000187499"/>
    </source>
</evidence>
<dbReference type="PROSITE" id="PS51105">
    <property type="entry name" value="PTS_EIIC_TYPE_3"/>
    <property type="match status" value="1"/>
</dbReference>
<feature type="domain" description="PTS EIIC type-3" evidence="10">
    <location>
        <begin position="10"/>
        <end position="413"/>
    </location>
</feature>
<dbReference type="PANTHER" id="PTHR33989">
    <property type="match status" value="1"/>
</dbReference>
<evidence type="ECO:0000256" key="7">
    <source>
        <dbReference type="ARBA" id="ARBA00023136"/>
    </source>
</evidence>
<dbReference type="Pfam" id="PF02378">
    <property type="entry name" value="PTS_EIIC"/>
    <property type="match status" value="1"/>
</dbReference>
<gene>
    <name evidence="11" type="ORF">BTM29_10665</name>
</gene>
<proteinExistence type="predicted"/>
<dbReference type="GO" id="GO:0009401">
    <property type="term" value="P:phosphoenolpyruvate-dependent sugar phosphotransferase system"/>
    <property type="evidence" value="ECO:0007669"/>
    <property type="project" value="InterPro"/>
</dbReference>
<keyword evidence="4 8" id="KW-0762">Sugar transport</keyword>
<name>A0A1P8Q544_9LACO</name>
<dbReference type="RefSeq" id="WP_076617392.1">
    <property type="nucleotide sequence ID" value="NZ_CP019323.1"/>
</dbReference>
<dbReference type="PANTHER" id="PTHR33989:SF11">
    <property type="entry name" value="LICHENAN PERMEASE IIC COMPONENT"/>
    <property type="match status" value="1"/>
</dbReference>
<dbReference type="InterPro" id="IPR051088">
    <property type="entry name" value="PTS_Sugar-EIIC/EIIB"/>
</dbReference>
<reference evidence="12" key="1">
    <citation type="submission" date="2016-12" db="EMBL/GenBank/DDBJ databases">
        <authorList>
            <person name="Jung M.Y."/>
            <person name="Lee S.H."/>
        </authorList>
    </citation>
    <scope>NUCLEOTIDE SEQUENCE [LARGE SCALE GENOMIC DNA]</scope>
    <source>
        <strain evidence="12">WiKim39</strain>
    </source>
</reference>
<feature type="transmembrane region" description="Helical" evidence="9">
    <location>
        <begin position="239"/>
        <end position="260"/>
    </location>
</feature>
<keyword evidence="7 8" id="KW-0472">Membrane</keyword>
<dbReference type="GO" id="GO:1901264">
    <property type="term" value="P:carbohydrate derivative transport"/>
    <property type="evidence" value="ECO:0007669"/>
    <property type="project" value="TreeGrafter"/>
</dbReference>
<evidence type="ECO:0000256" key="8">
    <source>
        <dbReference type="PIRNR" id="PIRNR006351"/>
    </source>
</evidence>
<dbReference type="Proteomes" id="UP000187499">
    <property type="component" value="Chromosome"/>
</dbReference>
<feature type="transmembrane region" description="Helical" evidence="9">
    <location>
        <begin position="383"/>
        <end position="413"/>
    </location>
</feature>
<keyword evidence="5 9" id="KW-0812">Transmembrane</keyword>
<accession>A0A1P8Q544</accession>
<evidence type="ECO:0000256" key="9">
    <source>
        <dbReference type="SAM" id="Phobius"/>
    </source>
</evidence>
<dbReference type="KEGG" id="lalw:BTM29_10665"/>
<feature type="transmembrane region" description="Helical" evidence="9">
    <location>
        <begin position="34"/>
        <end position="55"/>
    </location>
</feature>
<comment type="function">
    <text evidence="8">The phosphoenolpyruvate-dependent sugar phosphotransferase system (PTS), a major carbohydrate active -transport system, catalyzes the phosphorylation of incoming sugar substrates concomitant with their translocation across the cell membrane.</text>
</comment>
<evidence type="ECO:0000313" key="11">
    <source>
        <dbReference type="EMBL" id="APX72984.1"/>
    </source>
</evidence>
<dbReference type="AlphaFoldDB" id="A0A1P8Q544"/>
<sequence>MADNKKGSFVQDKLVPLAGKLASSRHLIALRDGMTLAVPMIIIGSIFMIIAQFPIQGYLDFMASVFGKNWATVLQYPTNASFHIMGLIAVVGISFNLAKSYKVDPISAAIVSLGAFILTIPLKTDKAGALWLPLTQLDSAGLFTAIIVGLFITDFYVWMIHKNWTIKMPDTVPPAVSNSFAALFPGLIVLFVVWIVRLGVEATPMQSIPNIISYFLAAPLGTLSNTLPGALVAEFLVSFLWLFGIHGANVVSGVMMPIWLTALQQNQAALAAGKALPNIVTTSFFDLFVHMGGSGATLGLAMLLAFASKSKELKTLGKLVAGPAIFNINEPIVFGLPIVMNYKMAIPFILTPLANVVTTYIGMATNLVAKPMGVYLPWTTPPIISGFIATGHISGSVMQIINIVIDFAIYYYFFKKMDRAKLKEELGDVKIAGQDNTVKA</sequence>
<keyword evidence="12" id="KW-1185">Reference proteome</keyword>
<dbReference type="PIRSF" id="PIRSF006351">
    <property type="entry name" value="PTS_EIIC-Cellobiose"/>
    <property type="match status" value="1"/>
</dbReference>
<dbReference type="InterPro" id="IPR004796">
    <property type="entry name" value="PTS_IIC_cello"/>
</dbReference>
<dbReference type="GO" id="GO:0005886">
    <property type="term" value="C:plasma membrane"/>
    <property type="evidence" value="ECO:0007669"/>
    <property type="project" value="UniProtKB-SubCell"/>
</dbReference>